<dbReference type="AlphaFoldDB" id="A0A0U1QN94"/>
<name>A0A0U1QN94_9BACL</name>
<evidence type="ECO:0000256" key="1">
    <source>
        <dbReference type="SAM" id="MobiDB-lite"/>
    </source>
</evidence>
<organism evidence="2 3">
    <name type="scientific">Sporolactobacillus inulinus CASD</name>
    <dbReference type="NCBI Taxonomy" id="1069536"/>
    <lineage>
        <taxon>Bacteria</taxon>
        <taxon>Bacillati</taxon>
        <taxon>Bacillota</taxon>
        <taxon>Bacilli</taxon>
        <taxon>Bacillales</taxon>
        <taxon>Sporolactobacillaceae</taxon>
        <taxon>Sporolactobacillus</taxon>
    </lineage>
</organism>
<dbReference type="RefSeq" id="WP_047035145.1">
    <property type="nucleotide sequence ID" value="NZ_AFVQ02000110.1"/>
</dbReference>
<feature type="compositionally biased region" description="Polar residues" evidence="1">
    <location>
        <begin position="34"/>
        <end position="43"/>
    </location>
</feature>
<feature type="compositionally biased region" description="Basic and acidic residues" evidence="1">
    <location>
        <begin position="45"/>
        <end position="54"/>
    </location>
</feature>
<gene>
    <name evidence="2" type="ORF">SINU_08730</name>
</gene>
<reference evidence="2 3" key="1">
    <citation type="journal article" date="2011" name="J. Bacteriol.">
        <title>Draft genome sequence of Sporolactobacillus inulinus strain CASD, an efficient D-lactic acid-producing bacterium with high-concentration lactate tolerance capability.</title>
        <authorList>
            <person name="Yu B."/>
            <person name="Su F."/>
            <person name="Wang L."/>
            <person name="Xu K."/>
            <person name="Zhao B."/>
            <person name="Xu P."/>
        </authorList>
    </citation>
    <scope>NUCLEOTIDE SEQUENCE [LARGE SCALE GENOMIC DNA]</scope>
    <source>
        <strain evidence="2 3">CASD</strain>
    </source>
</reference>
<protein>
    <submittedName>
        <fullName evidence="2">Uncharacterized protein</fullName>
    </submittedName>
</protein>
<keyword evidence="3" id="KW-1185">Reference proteome</keyword>
<accession>A0A0U1QN94</accession>
<feature type="region of interest" description="Disordered" evidence="1">
    <location>
        <begin position="27"/>
        <end position="71"/>
    </location>
</feature>
<proteinExistence type="predicted"/>
<dbReference type="EMBL" id="AFVQ02000110">
    <property type="protein sequence ID" value="KLI02281.1"/>
    <property type="molecule type" value="Genomic_DNA"/>
</dbReference>
<comment type="caution">
    <text evidence="2">The sequence shown here is derived from an EMBL/GenBank/DDBJ whole genome shotgun (WGS) entry which is preliminary data.</text>
</comment>
<dbReference type="Proteomes" id="UP000035553">
    <property type="component" value="Unassembled WGS sequence"/>
</dbReference>
<evidence type="ECO:0000313" key="3">
    <source>
        <dbReference type="Proteomes" id="UP000035553"/>
    </source>
</evidence>
<evidence type="ECO:0000313" key="2">
    <source>
        <dbReference type="EMBL" id="KLI02281.1"/>
    </source>
</evidence>
<sequence>MKKKWEGWGSFFYYLKNTQGPLISLRDAEPAHQSGWNAHQAQDGSKPHPAEVRTKRSPVFLIPSSKKTDFA</sequence>